<comment type="similarity">
    <text evidence="2">Belongs to the MoaE family.</text>
</comment>
<dbReference type="EMBL" id="JBHSGA010000017">
    <property type="protein sequence ID" value="MFC4527207.1"/>
    <property type="molecule type" value="Genomic_DNA"/>
</dbReference>
<dbReference type="PANTHER" id="PTHR10953:SF102">
    <property type="entry name" value="ADENYLYLTRANSFERASE AND SULFURTRANSFERASE MOCS3"/>
    <property type="match status" value="1"/>
</dbReference>
<keyword evidence="12" id="KW-0548">Nucleotidyltransferase</keyword>
<dbReference type="Pfam" id="PF00899">
    <property type="entry name" value="ThiF"/>
    <property type="match status" value="1"/>
</dbReference>
<comment type="subunit">
    <text evidence="5">Heterotetramer of 2 MoaD subunits and 2 MoaE subunits. Also stable as homodimer. The enzyme changes between these two forms during catalysis.</text>
</comment>
<dbReference type="InterPro" id="IPR045886">
    <property type="entry name" value="ThiF/MoeB/HesA"/>
</dbReference>
<evidence type="ECO:0000259" key="11">
    <source>
        <dbReference type="PROSITE" id="PS50206"/>
    </source>
</evidence>
<dbReference type="InterPro" id="IPR035985">
    <property type="entry name" value="Ubiquitin-activating_enz"/>
</dbReference>
<evidence type="ECO:0000256" key="2">
    <source>
        <dbReference type="ARBA" id="ARBA00005426"/>
    </source>
</evidence>
<evidence type="ECO:0000256" key="3">
    <source>
        <dbReference type="ARBA" id="ARBA00011950"/>
    </source>
</evidence>
<keyword evidence="13" id="KW-1185">Reference proteome</keyword>
<reference evidence="13" key="1">
    <citation type="journal article" date="2019" name="Int. J. Syst. Evol. Microbiol.">
        <title>The Global Catalogue of Microorganisms (GCM) 10K type strain sequencing project: providing services to taxonomists for standard genome sequencing and annotation.</title>
        <authorList>
            <consortium name="The Broad Institute Genomics Platform"/>
            <consortium name="The Broad Institute Genome Sequencing Center for Infectious Disease"/>
            <person name="Wu L."/>
            <person name="Ma J."/>
        </authorList>
    </citation>
    <scope>NUCLEOTIDE SEQUENCE [LARGE SCALE GENOMIC DNA]</scope>
    <source>
        <strain evidence="13">CCM 4481</strain>
    </source>
</reference>
<dbReference type="InterPro" id="IPR000594">
    <property type="entry name" value="ThiF_NAD_FAD-bd"/>
</dbReference>
<evidence type="ECO:0000256" key="10">
    <source>
        <dbReference type="ARBA" id="ARBA00049878"/>
    </source>
</evidence>
<dbReference type="RefSeq" id="WP_266149154.1">
    <property type="nucleotide sequence ID" value="NZ_CP064028.1"/>
</dbReference>
<dbReference type="GO" id="GO:0016779">
    <property type="term" value="F:nucleotidyltransferase activity"/>
    <property type="evidence" value="ECO:0007669"/>
    <property type="project" value="UniProtKB-KW"/>
</dbReference>
<evidence type="ECO:0000256" key="4">
    <source>
        <dbReference type="ARBA" id="ARBA00013858"/>
    </source>
</evidence>
<evidence type="ECO:0000256" key="6">
    <source>
        <dbReference type="ARBA" id="ARBA00029745"/>
    </source>
</evidence>
<organism evidence="12 13">
    <name type="scientific">Dyella halodurans</name>
    <dbReference type="NCBI Taxonomy" id="1920171"/>
    <lineage>
        <taxon>Bacteria</taxon>
        <taxon>Pseudomonadati</taxon>
        <taxon>Pseudomonadota</taxon>
        <taxon>Gammaproteobacteria</taxon>
        <taxon>Lysobacterales</taxon>
        <taxon>Rhodanobacteraceae</taxon>
        <taxon>Dyella</taxon>
    </lineage>
</organism>
<evidence type="ECO:0000256" key="5">
    <source>
        <dbReference type="ARBA" id="ARBA00026066"/>
    </source>
</evidence>
<proteinExistence type="inferred from homology"/>
<gene>
    <name evidence="12" type="ORF">ACFO5W_11245</name>
</gene>
<feature type="domain" description="Rhodanese" evidence="11">
    <location>
        <begin position="435"/>
        <end position="519"/>
    </location>
</feature>
<dbReference type="InterPro" id="IPR036563">
    <property type="entry name" value="MoaE_sf"/>
</dbReference>
<dbReference type="Gene3D" id="3.40.50.720">
    <property type="entry name" value="NAD(P)-binding Rossmann-like Domain"/>
    <property type="match status" value="1"/>
</dbReference>
<keyword evidence="12" id="KW-0808">Transferase</keyword>
<evidence type="ECO:0000313" key="12">
    <source>
        <dbReference type="EMBL" id="MFC4527207.1"/>
    </source>
</evidence>
<evidence type="ECO:0000313" key="13">
    <source>
        <dbReference type="Proteomes" id="UP001595961"/>
    </source>
</evidence>
<dbReference type="Pfam" id="PF02391">
    <property type="entry name" value="MoaE"/>
    <property type="match status" value="1"/>
</dbReference>
<comment type="catalytic activity">
    <reaction evidence="10">
        <text>2 [molybdopterin-synthase sulfur-carrier protein]-C-terminal-Gly-aminoethanethioate + cyclic pyranopterin phosphate + H2O = molybdopterin + 2 [molybdopterin-synthase sulfur-carrier protein]-C-terminal Gly-Gly + 2 H(+)</text>
        <dbReference type="Rhea" id="RHEA:26333"/>
        <dbReference type="Rhea" id="RHEA-COMP:12202"/>
        <dbReference type="Rhea" id="RHEA-COMP:19907"/>
        <dbReference type="ChEBI" id="CHEBI:15377"/>
        <dbReference type="ChEBI" id="CHEBI:15378"/>
        <dbReference type="ChEBI" id="CHEBI:58698"/>
        <dbReference type="ChEBI" id="CHEBI:59648"/>
        <dbReference type="ChEBI" id="CHEBI:90778"/>
        <dbReference type="ChEBI" id="CHEBI:232372"/>
        <dbReference type="EC" id="2.8.1.12"/>
    </reaction>
</comment>
<evidence type="ECO:0000256" key="7">
    <source>
        <dbReference type="ARBA" id="ARBA00030407"/>
    </source>
</evidence>
<dbReference type="EC" id="2.8.1.12" evidence="3"/>
<evidence type="ECO:0000256" key="1">
    <source>
        <dbReference type="ARBA" id="ARBA00005046"/>
    </source>
</evidence>
<dbReference type="SUPFAM" id="SSF52821">
    <property type="entry name" value="Rhodanese/Cell cycle control phosphatase"/>
    <property type="match status" value="1"/>
</dbReference>
<dbReference type="CDD" id="cd00158">
    <property type="entry name" value="RHOD"/>
    <property type="match status" value="1"/>
</dbReference>
<dbReference type="CDD" id="cd00756">
    <property type="entry name" value="MoaE"/>
    <property type="match status" value="1"/>
</dbReference>
<dbReference type="Gene3D" id="3.90.1170.40">
    <property type="entry name" value="Molybdopterin biosynthesis MoaE subunit"/>
    <property type="match status" value="1"/>
</dbReference>
<evidence type="ECO:0000256" key="8">
    <source>
        <dbReference type="ARBA" id="ARBA00030781"/>
    </source>
</evidence>
<accession>A0ABV9C2M9</accession>
<sequence>MMRFRLSAEPVDTGLLHDTLKHPGSGGFCAFEGWVRDSNEGREVDGLEYEAYAELAQVEGERILEEAMARYGVTDARCMHRTGHLQVGDLAVWVGACAPHRDEAFRACRYIIDEIKHRLPIWKKEHYLTGASEWVACTHVYREHEHEHKAHPPHVHHDHAKAFVPDYSRQTRLREVGDAGQAKLAASRVLVIGAGGLGCPVLSYLAGAGVGTLGIVDGDRLDASNLHRQTMYDARDIGERKVDLAARRLAALNPAVKVRTWTEPLRASDALEVFREFDLVVECTDDMRSRYLSSDAAVLSGTPLIMASVYQYEGQLQVIAARPGMPCLRCLWPQAPAPETVGSCVQSGVLGPVPGVLGTLQAAEALKILLDLPRPQADALLLVNLLDLNMQRLPIDAAQGCALHGGCAEVARAALALAREQADVDLVFDRLEDAIASGFTLVDLREAAEIALDPLPGVPSLSIPSAQVLARANELTTCRPLLVCASGQRSGHAARLLRANGLREAYSLAGGLRGMRTYS</sequence>
<evidence type="ECO:0000256" key="9">
    <source>
        <dbReference type="ARBA" id="ARBA00032474"/>
    </source>
</evidence>
<name>A0ABV9C2M9_9GAMM</name>
<dbReference type="Proteomes" id="UP001595961">
    <property type="component" value="Unassembled WGS sequence"/>
</dbReference>
<protein>
    <recommendedName>
        <fullName evidence="4">Molybdopterin synthase catalytic subunit</fullName>
        <ecNumber evidence="3">2.8.1.12</ecNumber>
    </recommendedName>
    <alternativeName>
        <fullName evidence="8">MPT synthase subunit 2</fullName>
    </alternativeName>
    <alternativeName>
        <fullName evidence="6">Molybdenum cofactor biosynthesis protein E</fullName>
    </alternativeName>
    <alternativeName>
        <fullName evidence="7">Molybdopterin-converting factor large subunit</fullName>
    </alternativeName>
    <alternativeName>
        <fullName evidence="9">Molybdopterin-converting factor subunit 2</fullName>
    </alternativeName>
</protein>
<comment type="pathway">
    <text evidence="1">Cofactor biosynthesis; molybdopterin biosynthesis.</text>
</comment>
<dbReference type="CDD" id="cd00757">
    <property type="entry name" value="ThiF_MoeB_HesA_family"/>
    <property type="match status" value="1"/>
</dbReference>
<dbReference type="SUPFAM" id="SSF69572">
    <property type="entry name" value="Activating enzymes of the ubiquitin-like proteins"/>
    <property type="match status" value="1"/>
</dbReference>
<dbReference type="InterPro" id="IPR003448">
    <property type="entry name" value="Mopterin_biosynth_MoaE"/>
</dbReference>
<comment type="caution">
    <text evidence="12">The sequence shown here is derived from an EMBL/GenBank/DDBJ whole genome shotgun (WGS) entry which is preliminary data.</text>
</comment>
<dbReference type="InterPro" id="IPR036873">
    <property type="entry name" value="Rhodanese-like_dom_sf"/>
</dbReference>
<dbReference type="InterPro" id="IPR001763">
    <property type="entry name" value="Rhodanese-like_dom"/>
</dbReference>
<dbReference type="Gene3D" id="3.40.250.10">
    <property type="entry name" value="Rhodanese-like domain"/>
    <property type="match status" value="1"/>
</dbReference>
<dbReference type="PROSITE" id="PS50206">
    <property type="entry name" value="RHODANESE_3"/>
    <property type="match status" value="1"/>
</dbReference>
<dbReference type="SUPFAM" id="SSF54690">
    <property type="entry name" value="Molybdopterin synthase subunit MoaE"/>
    <property type="match status" value="1"/>
</dbReference>
<dbReference type="PANTHER" id="PTHR10953">
    <property type="entry name" value="UBIQUITIN-ACTIVATING ENZYME E1"/>
    <property type="match status" value="1"/>
</dbReference>